<sequence>MFLKVPSLCARYRYKETEIETSPQFEIPKIIHQIWHDYRVPKISVNWMKSWMQNHPSPEWEYWFWTKADWEYLIKTRFPNFYEQYHGFQREIFRADIIRHFIMYEIGGIYADLDIINLRTIDNFILNKSCVLSLEPFEHSFFLYEKPDGLVSTAILASRPRHPFFKTIVHEYQRVSPKDEKTQTDPVGVTGPVKFDRLYREYLKSNMTRYEDQIYLADPKYLMPSYDKVRKGEIKTACNNLRRRITDKSQNQQTRKLCAYLVKHWFTPPPPSTAYCDHLWIHTYLNSNHLVYSNVYDIASNISIQERLGKLFNIEVV</sequence>
<protein>
    <submittedName>
        <fullName evidence="3">Mannosyl phosphorylinositol ceramide synthase CSH1</fullName>
    </submittedName>
</protein>
<dbReference type="GO" id="GO:0016020">
    <property type="term" value="C:membrane"/>
    <property type="evidence" value="ECO:0007669"/>
    <property type="project" value="GOC"/>
</dbReference>
<dbReference type="Proteomes" id="UP000085678">
    <property type="component" value="Unplaced"/>
</dbReference>
<name>A0A1S3JI18_LINAN</name>
<dbReference type="Gene3D" id="3.90.550.20">
    <property type="match status" value="1"/>
</dbReference>
<dbReference type="GO" id="GO:0051999">
    <property type="term" value="P:mannosyl-inositol phosphorylceramide biosynthetic process"/>
    <property type="evidence" value="ECO:0007669"/>
    <property type="project" value="TreeGrafter"/>
</dbReference>
<dbReference type="SUPFAM" id="SSF53448">
    <property type="entry name" value="Nucleotide-diphospho-sugar transferases"/>
    <property type="match status" value="1"/>
</dbReference>
<dbReference type="PANTHER" id="PTHR32385">
    <property type="entry name" value="MANNOSYL PHOSPHORYLINOSITOL CERAMIDE SYNTHASE"/>
    <property type="match status" value="1"/>
</dbReference>
<dbReference type="AlphaFoldDB" id="A0A1S3JI18"/>
<keyword evidence="1" id="KW-0808">Transferase</keyword>
<dbReference type="PANTHER" id="PTHR32385:SF15">
    <property type="entry name" value="INOSITOL PHOSPHOCERAMIDE MANNOSYLTRANSFERASE 1"/>
    <property type="match status" value="1"/>
</dbReference>
<proteinExistence type="predicted"/>
<dbReference type="InterPro" id="IPR007577">
    <property type="entry name" value="GlycoTrfase_DXD_sugar-bd_CS"/>
</dbReference>
<evidence type="ECO:0000313" key="2">
    <source>
        <dbReference type="Proteomes" id="UP000085678"/>
    </source>
</evidence>
<dbReference type="GeneID" id="106173093"/>
<organism evidence="2 3">
    <name type="scientific">Lingula anatina</name>
    <name type="common">Brachiopod</name>
    <name type="synonym">Lingula unguis</name>
    <dbReference type="NCBI Taxonomy" id="7574"/>
    <lineage>
        <taxon>Eukaryota</taxon>
        <taxon>Metazoa</taxon>
        <taxon>Spiralia</taxon>
        <taxon>Lophotrochozoa</taxon>
        <taxon>Brachiopoda</taxon>
        <taxon>Linguliformea</taxon>
        <taxon>Lingulata</taxon>
        <taxon>Lingulida</taxon>
        <taxon>Linguloidea</taxon>
        <taxon>Lingulidae</taxon>
        <taxon>Lingula</taxon>
    </lineage>
</organism>
<evidence type="ECO:0000256" key="1">
    <source>
        <dbReference type="ARBA" id="ARBA00022679"/>
    </source>
</evidence>
<dbReference type="KEGG" id="lak:106173093"/>
<evidence type="ECO:0000313" key="3">
    <source>
        <dbReference type="RefSeq" id="XP_013409544.1"/>
    </source>
</evidence>
<reference evidence="3" key="1">
    <citation type="submission" date="2025-08" db="UniProtKB">
        <authorList>
            <consortium name="RefSeq"/>
        </authorList>
    </citation>
    <scope>IDENTIFICATION</scope>
    <source>
        <tissue evidence="3">Gonads</tissue>
    </source>
</reference>
<dbReference type="Pfam" id="PF04488">
    <property type="entry name" value="Gly_transf_sug"/>
    <property type="match status" value="1"/>
</dbReference>
<keyword evidence="2" id="KW-1185">Reference proteome</keyword>
<dbReference type="RefSeq" id="XP_013409544.1">
    <property type="nucleotide sequence ID" value="XM_013554090.1"/>
</dbReference>
<dbReference type="InterPro" id="IPR051706">
    <property type="entry name" value="Glycosyltransferase_domain"/>
</dbReference>
<dbReference type="GO" id="GO:0000030">
    <property type="term" value="F:mannosyltransferase activity"/>
    <property type="evidence" value="ECO:0007669"/>
    <property type="project" value="TreeGrafter"/>
</dbReference>
<gene>
    <name evidence="3" type="primary">LOC106173093</name>
</gene>
<dbReference type="InterPro" id="IPR029044">
    <property type="entry name" value="Nucleotide-diphossugar_trans"/>
</dbReference>
<accession>A0A1S3JI18</accession>
<dbReference type="OrthoDB" id="9997758at2759"/>
<dbReference type="InParanoid" id="A0A1S3JI18"/>